<evidence type="ECO:0000256" key="1">
    <source>
        <dbReference type="SAM" id="MobiDB-lite"/>
    </source>
</evidence>
<reference evidence="2" key="1">
    <citation type="submission" date="2020-02" db="EMBL/GenBank/DDBJ databases">
        <authorList>
            <person name="Meier V. D."/>
        </authorList>
    </citation>
    <scope>NUCLEOTIDE SEQUENCE</scope>
    <source>
        <strain evidence="2">AVDCRST_MAG67</strain>
    </source>
</reference>
<feature type="compositionally biased region" description="Basic residues" evidence="1">
    <location>
        <begin position="1"/>
        <end position="12"/>
    </location>
</feature>
<name>A0A6J4TJ60_9ACTN</name>
<dbReference type="EMBL" id="CADCVQ010000150">
    <property type="protein sequence ID" value="CAA9524885.1"/>
    <property type="molecule type" value="Genomic_DNA"/>
</dbReference>
<evidence type="ECO:0000313" key="2">
    <source>
        <dbReference type="EMBL" id="CAA9524885.1"/>
    </source>
</evidence>
<organism evidence="2">
    <name type="scientific">uncultured Solirubrobacteraceae bacterium</name>
    <dbReference type="NCBI Taxonomy" id="1162706"/>
    <lineage>
        <taxon>Bacteria</taxon>
        <taxon>Bacillati</taxon>
        <taxon>Actinomycetota</taxon>
        <taxon>Thermoleophilia</taxon>
        <taxon>Solirubrobacterales</taxon>
        <taxon>Solirubrobacteraceae</taxon>
        <taxon>environmental samples</taxon>
    </lineage>
</organism>
<proteinExistence type="predicted"/>
<protein>
    <recommendedName>
        <fullName evidence="3">SHOCT domain-containing protein</fullName>
    </recommendedName>
</protein>
<sequence length="116" mass="12641">MDSRKRSRRRLTWRVDDTATSAELAPGGAGALPPPAGGGRVVYVDENGLRRHLPADLAGLSAEQRDAAVGAMAQSLGAPARDVARTAAIERLTELRAAGRMSEEQYQRERRRLENY</sequence>
<evidence type="ECO:0008006" key="3">
    <source>
        <dbReference type="Google" id="ProtNLM"/>
    </source>
</evidence>
<gene>
    <name evidence="2" type="ORF">AVDCRST_MAG67-3546</name>
</gene>
<feature type="region of interest" description="Disordered" evidence="1">
    <location>
        <begin position="1"/>
        <end position="37"/>
    </location>
</feature>
<dbReference type="AlphaFoldDB" id="A0A6J4TJ60"/>
<accession>A0A6J4TJ60</accession>